<feature type="transmembrane region" description="Helical" evidence="10">
    <location>
        <begin position="388"/>
        <end position="408"/>
    </location>
</feature>
<feature type="transmembrane region" description="Helical" evidence="10">
    <location>
        <begin position="236"/>
        <end position="259"/>
    </location>
</feature>
<feature type="transmembrane region" description="Helical" evidence="10">
    <location>
        <begin position="353"/>
        <end position="376"/>
    </location>
</feature>
<evidence type="ECO:0000256" key="6">
    <source>
        <dbReference type="ARBA" id="ARBA00022692"/>
    </source>
</evidence>
<keyword evidence="8 10" id="KW-0472">Membrane</keyword>
<name>A0ABW8TEJ0_9CLOT</name>
<feature type="transmembrane region" description="Helical" evidence="10">
    <location>
        <begin position="312"/>
        <end position="333"/>
    </location>
</feature>
<evidence type="ECO:0000256" key="4">
    <source>
        <dbReference type="ARBA" id="ARBA00022448"/>
    </source>
</evidence>
<evidence type="ECO:0000256" key="1">
    <source>
        <dbReference type="ARBA" id="ARBA00004651"/>
    </source>
</evidence>
<keyword evidence="5" id="KW-1003">Cell membrane</keyword>
<dbReference type="Proteomes" id="UP001623592">
    <property type="component" value="Unassembled WGS sequence"/>
</dbReference>
<dbReference type="EMBL" id="JBJIAA010000008">
    <property type="protein sequence ID" value="MFL0250855.1"/>
    <property type="molecule type" value="Genomic_DNA"/>
</dbReference>
<dbReference type="Pfam" id="PF01554">
    <property type="entry name" value="MatE"/>
    <property type="match status" value="2"/>
</dbReference>
<feature type="transmembrane region" description="Helical" evidence="10">
    <location>
        <begin position="414"/>
        <end position="437"/>
    </location>
</feature>
<reference evidence="11 12" key="1">
    <citation type="submission" date="2024-11" db="EMBL/GenBank/DDBJ databases">
        <authorList>
            <person name="Heng Y.C."/>
            <person name="Lim A.C.H."/>
            <person name="Lee J.K.Y."/>
            <person name="Kittelmann S."/>
        </authorList>
    </citation>
    <scope>NUCLEOTIDE SEQUENCE [LARGE SCALE GENOMIC DNA]</scope>
    <source>
        <strain evidence="11 12">WILCCON 0114</strain>
    </source>
</reference>
<dbReference type="PANTHER" id="PTHR43823">
    <property type="entry name" value="SPORULATION PROTEIN YKVU"/>
    <property type="match status" value="1"/>
</dbReference>
<dbReference type="InterPro" id="IPR002528">
    <property type="entry name" value="MATE_fam"/>
</dbReference>
<evidence type="ECO:0000256" key="10">
    <source>
        <dbReference type="SAM" id="Phobius"/>
    </source>
</evidence>
<feature type="transmembrane region" description="Helical" evidence="10">
    <location>
        <begin position="170"/>
        <end position="190"/>
    </location>
</feature>
<evidence type="ECO:0000256" key="3">
    <source>
        <dbReference type="ARBA" id="ARBA00022106"/>
    </source>
</evidence>
<feature type="transmembrane region" description="Helical" evidence="10">
    <location>
        <begin position="15"/>
        <end position="33"/>
    </location>
</feature>
<protein>
    <recommendedName>
        <fullName evidence="3">Multidrug export protein MepA</fullName>
    </recommendedName>
</protein>
<feature type="transmembrane region" description="Helical" evidence="10">
    <location>
        <begin position="93"/>
        <end position="123"/>
    </location>
</feature>
<evidence type="ECO:0000256" key="9">
    <source>
        <dbReference type="ARBA" id="ARBA00023251"/>
    </source>
</evidence>
<evidence type="ECO:0000256" key="8">
    <source>
        <dbReference type="ARBA" id="ARBA00023136"/>
    </source>
</evidence>
<dbReference type="PANTHER" id="PTHR43823:SF3">
    <property type="entry name" value="MULTIDRUG EXPORT PROTEIN MEPA"/>
    <property type="match status" value="1"/>
</dbReference>
<gene>
    <name evidence="11" type="ORF">ACJDT4_10520</name>
</gene>
<feature type="transmembrane region" description="Helical" evidence="10">
    <location>
        <begin position="129"/>
        <end position="149"/>
    </location>
</feature>
<dbReference type="InterPro" id="IPR048279">
    <property type="entry name" value="MdtK-like"/>
</dbReference>
<dbReference type="InterPro" id="IPR045070">
    <property type="entry name" value="MATE_MepA-like"/>
</dbReference>
<dbReference type="CDD" id="cd13143">
    <property type="entry name" value="MATE_MepA_like"/>
    <property type="match status" value="1"/>
</dbReference>
<evidence type="ECO:0000256" key="7">
    <source>
        <dbReference type="ARBA" id="ARBA00022989"/>
    </source>
</evidence>
<dbReference type="RefSeq" id="WP_406787519.1">
    <property type="nucleotide sequence ID" value="NZ_JBJIAA010000008.1"/>
</dbReference>
<comment type="similarity">
    <text evidence="2">Belongs to the multi antimicrobial extrusion (MATE) (TC 2.A.66.1) family. MepA subfamily.</text>
</comment>
<feature type="transmembrane region" description="Helical" evidence="10">
    <location>
        <begin position="39"/>
        <end position="72"/>
    </location>
</feature>
<keyword evidence="4" id="KW-0813">Transport</keyword>
<feature type="transmembrane region" description="Helical" evidence="10">
    <location>
        <begin position="196"/>
        <end position="216"/>
    </location>
</feature>
<comment type="caution">
    <text evidence="11">The sequence shown here is derived from an EMBL/GenBank/DDBJ whole genome shotgun (WGS) entry which is preliminary data.</text>
</comment>
<keyword evidence="12" id="KW-1185">Reference proteome</keyword>
<keyword evidence="9" id="KW-0046">Antibiotic resistance</keyword>
<proteinExistence type="inferred from homology"/>
<dbReference type="PIRSF" id="PIRSF006603">
    <property type="entry name" value="DinF"/>
    <property type="match status" value="1"/>
</dbReference>
<organism evidence="11 12">
    <name type="scientific">Clostridium neuense</name>
    <dbReference type="NCBI Taxonomy" id="1728934"/>
    <lineage>
        <taxon>Bacteria</taxon>
        <taxon>Bacillati</taxon>
        <taxon>Bacillota</taxon>
        <taxon>Clostridia</taxon>
        <taxon>Eubacteriales</taxon>
        <taxon>Clostridiaceae</taxon>
        <taxon>Clostridium</taxon>
    </lineage>
</organism>
<feature type="transmembrane region" description="Helical" evidence="10">
    <location>
        <begin position="271"/>
        <end position="292"/>
    </location>
</feature>
<dbReference type="NCBIfam" id="TIGR00797">
    <property type="entry name" value="matE"/>
    <property type="match status" value="1"/>
</dbReference>
<evidence type="ECO:0000313" key="12">
    <source>
        <dbReference type="Proteomes" id="UP001623592"/>
    </source>
</evidence>
<dbReference type="InterPro" id="IPR051327">
    <property type="entry name" value="MATE_MepA_subfamily"/>
</dbReference>
<evidence type="ECO:0000313" key="11">
    <source>
        <dbReference type="EMBL" id="MFL0250855.1"/>
    </source>
</evidence>
<evidence type="ECO:0000256" key="5">
    <source>
        <dbReference type="ARBA" id="ARBA00022475"/>
    </source>
</evidence>
<keyword evidence="6 10" id="KW-0812">Transmembrane</keyword>
<accession>A0ABW8TEJ0</accession>
<keyword evidence="7 10" id="KW-1133">Transmembrane helix</keyword>
<evidence type="ECO:0000256" key="2">
    <source>
        <dbReference type="ARBA" id="ARBA00008417"/>
    </source>
</evidence>
<sequence>MSNVNEMESGEIKKLLLKFSIPSIISMLANALYNVCDKIFVGIGVGVLGISAVTISYTVTLVILGFSLLVGLGATSLVSINLGQNNIKKCETIVGNTFIMSFIVSIILMIFGYSFLTPILMALGAKGKVLSYAVTYTGIILLETPFQVLSCSMNNILKGQGKAKRAMVNFLISIILNIIFNPLFIFVFHMGVAGSAIATVISTAIGAIFSTSPYFAKNSNIRIHFENLKLKKDIVISSLSIGMSGFVMQVALAVINIIISKECLIYGGNTAVAAFGIIYNVNMLVLMPINGINQGVQPIIGYNYGAKRYDKILKAFKLSVLFGTIISLIGFILFEVFSKNIFYVFGQGTKELIVIGVPAMRLYSMSLPILGFMLLGASYFQYVEKAKYSIILIMLRQVIIIIPMLIILPKFMMIIGLWIATPITDLISVVILLRLIFPEIKKLSSLENAEVIQCDD</sequence>
<comment type="subcellular location">
    <subcellularLocation>
        <location evidence="1">Cell membrane</location>
        <topology evidence="1">Multi-pass membrane protein</topology>
    </subcellularLocation>
</comment>